<dbReference type="FunFam" id="2.60.40.10:FF:000744">
    <property type="entry name" value="Leucine rich repeat, Ig-like and transmembrane domains 1"/>
    <property type="match status" value="1"/>
</dbReference>
<reference evidence="20 21" key="1">
    <citation type="journal article" date="2021" name="J. Hered.">
        <title>Feather Gene Expression Elucidates the Developmental Basis of Plumage Iridescence in African Starlings.</title>
        <authorList>
            <person name="Rubenstein D.R."/>
            <person name="Corvelo A."/>
            <person name="MacManes M.D."/>
            <person name="Maia R."/>
            <person name="Narzisi G."/>
            <person name="Rousaki A."/>
            <person name="Vandenabeele P."/>
            <person name="Shawkey M.D."/>
            <person name="Solomon J."/>
        </authorList>
    </citation>
    <scope>NUCLEOTIDE SEQUENCE [LARGE SCALE GENOMIC DNA]</scope>
    <source>
        <strain evidence="20">SS15</strain>
    </source>
</reference>
<evidence type="ECO:0000256" key="10">
    <source>
        <dbReference type="ARBA" id="ARBA00023136"/>
    </source>
</evidence>
<dbReference type="SUPFAM" id="SSF48726">
    <property type="entry name" value="Immunoglobulin"/>
    <property type="match status" value="2"/>
</dbReference>
<evidence type="ECO:0000256" key="9">
    <source>
        <dbReference type="ARBA" id="ARBA00022989"/>
    </source>
</evidence>
<evidence type="ECO:0000256" key="15">
    <source>
        <dbReference type="ARBA" id="ARBA00023319"/>
    </source>
</evidence>
<evidence type="ECO:0000256" key="14">
    <source>
        <dbReference type="ARBA" id="ARBA00023305"/>
    </source>
</evidence>
<keyword evidence="7" id="KW-0677">Repeat</keyword>
<keyword evidence="11" id="KW-1015">Disulfide bond</keyword>
<feature type="non-terminal residue" evidence="20">
    <location>
        <position position="797"/>
    </location>
</feature>
<keyword evidence="21" id="KW-1185">Reference proteome</keyword>
<dbReference type="InterPro" id="IPR036179">
    <property type="entry name" value="Ig-like_dom_sf"/>
</dbReference>
<evidence type="ECO:0000256" key="4">
    <source>
        <dbReference type="ARBA" id="ARBA00022614"/>
    </source>
</evidence>
<dbReference type="PANTHER" id="PTHR45842">
    <property type="entry name" value="SYNAPTIC ADHESION-LIKE MOLECULE SALM"/>
    <property type="match status" value="1"/>
</dbReference>
<organism evidence="20 21">
    <name type="scientific">Lamprotornis superbus</name>
    <dbReference type="NCBI Taxonomy" id="245042"/>
    <lineage>
        <taxon>Eukaryota</taxon>
        <taxon>Metazoa</taxon>
        <taxon>Chordata</taxon>
        <taxon>Craniata</taxon>
        <taxon>Vertebrata</taxon>
        <taxon>Euteleostomi</taxon>
        <taxon>Archelosauria</taxon>
        <taxon>Archosauria</taxon>
        <taxon>Dinosauria</taxon>
        <taxon>Saurischia</taxon>
        <taxon>Theropoda</taxon>
        <taxon>Coelurosauria</taxon>
        <taxon>Aves</taxon>
        <taxon>Neognathae</taxon>
        <taxon>Neoaves</taxon>
        <taxon>Telluraves</taxon>
        <taxon>Australaves</taxon>
        <taxon>Passeriformes</taxon>
        <taxon>Sturnidae</taxon>
        <taxon>Lamprotornis</taxon>
    </lineage>
</organism>
<dbReference type="InterPro" id="IPR013098">
    <property type="entry name" value="Ig_I-set"/>
</dbReference>
<dbReference type="FunFam" id="2.60.40.10:FF:000032">
    <property type="entry name" value="palladin isoform X1"/>
    <property type="match status" value="1"/>
</dbReference>
<dbReference type="InterPro" id="IPR003591">
    <property type="entry name" value="Leu-rich_rpt_typical-subtyp"/>
</dbReference>
<dbReference type="GO" id="GO:0007601">
    <property type="term" value="P:visual perception"/>
    <property type="evidence" value="ECO:0007669"/>
    <property type="project" value="UniProtKB-KW"/>
</dbReference>
<dbReference type="InterPro" id="IPR013783">
    <property type="entry name" value="Ig-like_fold"/>
</dbReference>
<feature type="domain" description="Ig-like" evidence="18">
    <location>
        <begin position="565"/>
        <end position="657"/>
    </location>
</feature>
<dbReference type="GO" id="GO:0005789">
    <property type="term" value="C:endoplasmic reticulum membrane"/>
    <property type="evidence" value="ECO:0007669"/>
    <property type="project" value="UniProtKB-SubCell"/>
</dbReference>
<evidence type="ECO:0000256" key="8">
    <source>
        <dbReference type="ARBA" id="ARBA00022824"/>
    </source>
</evidence>
<dbReference type="InterPro" id="IPR032675">
    <property type="entry name" value="LRR_dom_sf"/>
</dbReference>
<dbReference type="Pfam" id="PF13855">
    <property type="entry name" value="LRR_8"/>
    <property type="match status" value="2"/>
</dbReference>
<dbReference type="InterPro" id="IPR001611">
    <property type="entry name" value="Leu-rich_rpt"/>
</dbReference>
<dbReference type="InterPro" id="IPR003961">
    <property type="entry name" value="FN3_dom"/>
</dbReference>
<evidence type="ECO:0000256" key="6">
    <source>
        <dbReference type="ARBA" id="ARBA00022729"/>
    </source>
</evidence>
<dbReference type="PANTHER" id="PTHR45842:SF9">
    <property type="entry name" value="LEUCINE-RICH REPEAT, IMMUNOGLOBULIN-LIKE DOMAIN AND TRANSMEMBRANE DOMAIN-CONTAINING PROTEIN 1"/>
    <property type="match status" value="1"/>
</dbReference>
<evidence type="ECO:0000256" key="1">
    <source>
        <dbReference type="ARBA" id="ARBA00004279"/>
    </source>
</evidence>
<dbReference type="FunFam" id="3.80.10.10:FF:000058">
    <property type="entry name" value="immunoglobulin superfamily containing leucine-rich repeat protein 2"/>
    <property type="match status" value="1"/>
</dbReference>
<dbReference type="SMART" id="SM00365">
    <property type="entry name" value="LRR_SD22"/>
    <property type="match status" value="4"/>
</dbReference>
<dbReference type="SMART" id="SM00369">
    <property type="entry name" value="LRR_TYP"/>
    <property type="match status" value="8"/>
</dbReference>
<evidence type="ECO:0000259" key="18">
    <source>
        <dbReference type="PROSITE" id="PS50835"/>
    </source>
</evidence>
<keyword evidence="4" id="KW-0433">Leucine-rich repeat</keyword>
<dbReference type="EMBL" id="JADDUC020000025">
    <property type="protein sequence ID" value="KAI1231688.1"/>
    <property type="molecule type" value="Genomic_DNA"/>
</dbReference>
<keyword evidence="10" id="KW-0472">Membrane</keyword>
<dbReference type="PROSITE" id="PS51450">
    <property type="entry name" value="LRR"/>
    <property type="match status" value="2"/>
</dbReference>
<evidence type="ECO:0000259" key="19">
    <source>
        <dbReference type="PROSITE" id="PS50853"/>
    </source>
</evidence>
<dbReference type="InterPro" id="IPR036116">
    <property type="entry name" value="FN3_sf"/>
</dbReference>
<dbReference type="InterPro" id="IPR003599">
    <property type="entry name" value="Ig_sub"/>
</dbReference>
<evidence type="ECO:0000256" key="3">
    <source>
        <dbReference type="ARBA" id="ARBA00022606"/>
    </source>
</evidence>
<dbReference type="SMART" id="SM00082">
    <property type="entry name" value="LRRCT"/>
    <property type="match status" value="2"/>
</dbReference>
<dbReference type="Proteomes" id="UP000618051">
    <property type="component" value="Unassembled WGS sequence"/>
</dbReference>
<gene>
    <name evidence="20" type="ORF">IHE44_0007766</name>
</gene>
<keyword evidence="13" id="KW-0966">Cell projection</keyword>
<keyword evidence="6 17" id="KW-0732">Signal</keyword>
<dbReference type="Pfam" id="PF13927">
    <property type="entry name" value="Ig_3"/>
    <property type="match status" value="1"/>
</dbReference>
<evidence type="ECO:0008006" key="22">
    <source>
        <dbReference type="Google" id="ProtNLM"/>
    </source>
</evidence>
<evidence type="ECO:0000256" key="11">
    <source>
        <dbReference type="ARBA" id="ARBA00023157"/>
    </source>
</evidence>
<comment type="caution">
    <text evidence="20">The sequence shown here is derived from an EMBL/GenBank/DDBJ whole genome shotgun (WGS) entry which is preliminary data.</text>
</comment>
<dbReference type="InterPro" id="IPR003598">
    <property type="entry name" value="Ig_sub2"/>
</dbReference>
<keyword evidence="12" id="KW-0325">Glycoprotein</keyword>
<protein>
    <recommendedName>
        <fullName evidence="22">Leucine-rich repeat, immunoglobulin-like domain and transmembrane domain-containing protein 2</fullName>
    </recommendedName>
</protein>
<evidence type="ECO:0000313" key="21">
    <source>
        <dbReference type="Proteomes" id="UP000618051"/>
    </source>
</evidence>
<proteinExistence type="predicted"/>
<keyword evidence="15" id="KW-0393">Immunoglobulin domain</keyword>
<dbReference type="InterPro" id="IPR000372">
    <property type="entry name" value="LRRNT"/>
</dbReference>
<evidence type="ECO:0000256" key="7">
    <source>
        <dbReference type="ARBA" id="ARBA00022737"/>
    </source>
</evidence>
<dbReference type="SUPFAM" id="SSF52058">
    <property type="entry name" value="L domain-like"/>
    <property type="match status" value="2"/>
</dbReference>
<accession>A0ABF7RY10</accession>
<evidence type="ECO:0000256" key="12">
    <source>
        <dbReference type="ARBA" id="ARBA00023180"/>
    </source>
</evidence>
<feature type="domain" description="Ig-like" evidence="18">
    <location>
        <begin position="264"/>
        <end position="355"/>
    </location>
</feature>
<keyword evidence="9" id="KW-1133">Transmembrane helix</keyword>
<dbReference type="SMART" id="SM00409">
    <property type="entry name" value="IG"/>
    <property type="match status" value="2"/>
</dbReference>
<evidence type="ECO:0000256" key="5">
    <source>
        <dbReference type="ARBA" id="ARBA00022692"/>
    </source>
</evidence>
<dbReference type="Pfam" id="PF07679">
    <property type="entry name" value="I-set"/>
    <property type="match status" value="1"/>
</dbReference>
<evidence type="ECO:0000256" key="16">
    <source>
        <dbReference type="ARBA" id="ARBA00046288"/>
    </source>
</evidence>
<dbReference type="SMART" id="SM00408">
    <property type="entry name" value="IGc2"/>
    <property type="match status" value="2"/>
</dbReference>
<dbReference type="InterPro" id="IPR007110">
    <property type="entry name" value="Ig-like_dom"/>
</dbReference>
<dbReference type="SMART" id="SM00013">
    <property type="entry name" value="LRRNT"/>
    <property type="match status" value="1"/>
</dbReference>
<feature type="domain" description="Fibronectin type-III" evidence="19">
    <location>
        <begin position="678"/>
        <end position="770"/>
    </location>
</feature>
<evidence type="ECO:0000256" key="13">
    <source>
        <dbReference type="ARBA" id="ARBA00023273"/>
    </source>
</evidence>
<dbReference type="PROSITE" id="PS50835">
    <property type="entry name" value="IG_LIKE"/>
    <property type="match status" value="2"/>
</dbReference>
<dbReference type="InterPro" id="IPR050467">
    <property type="entry name" value="LRFN"/>
</dbReference>
<evidence type="ECO:0000256" key="2">
    <source>
        <dbReference type="ARBA" id="ARBA00004389"/>
    </source>
</evidence>
<evidence type="ECO:0000313" key="20">
    <source>
        <dbReference type="EMBL" id="KAI1231688.1"/>
    </source>
</evidence>
<comment type="subcellular location">
    <subcellularLocation>
        <location evidence="1">Cell projection</location>
        <location evidence="1">Dendrite</location>
    </subcellularLocation>
    <subcellularLocation>
        <location evidence="16">Endomembrane system</location>
        <topology evidence="16">Single-pass type I membrane protein</topology>
    </subcellularLocation>
    <subcellularLocation>
        <location evidence="2">Endoplasmic reticulum membrane</location>
        <topology evidence="2">Single-pass membrane protein</topology>
    </subcellularLocation>
</comment>
<keyword evidence="3" id="KW-0716">Sensory transduction</keyword>
<dbReference type="Gene3D" id="2.60.40.10">
    <property type="entry name" value="Immunoglobulins"/>
    <property type="match status" value="3"/>
</dbReference>
<evidence type="ECO:0000256" key="17">
    <source>
        <dbReference type="SAM" id="SignalP"/>
    </source>
</evidence>
<dbReference type="AlphaFoldDB" id="A0ABF7RY10"/>
<sequence>MPRCAPCPGAMRLAVTLLCCWALAGLPRAGGSCPSQCSCAFHSLAEGTKARTVLCNDPEMTLPPVNIPVDTTKLRIEKTAIRRVPGEAFHLLHNLEYLWMPYNSLASLSGITFKGLRRLQELRLDGNNLISFPWESLAGMPQLRLLDLHNNELTAIPSEAARYIKNITYLDLSSNKLMTLPQALIATWANLQAVPYFPNDNSKIILGLQDNPWVCDCSLYEMVHFLNFQSPNIAFIEPRLKCFTPRSLAGVFFSQVELKKCQSPVVHTSVAKVKTILGSTVLLRCGTTGVPIPELSWRRADGAQLNGTVHQEISSDGMSWSILGLPVVSYLDSGEYICKAKNFLGATEASLLCMSALLRQIPANIPQDIRKIRIENSHLTELPRGSFENASALEYLWLNFNNITVMHIKSLEYLPALKELRLQGNKLSSVPWTAFQDTPTLKILDLKHNRLDVLPEHALRYLPNLTYLDLSSNQLTIISRDVFYNWPVYQRSQRTEGPLEAISNAVLALHDNPWICDCRLRGFVQFIKSVGPPIILMNSYLTCSGPKFRTGKFFHEVELNSCTKPLTSALDTNLTVPAGFNITLTCFVQASPSPAVWWTYALKLLRAFNVSTEPINEETVRSDLLIPAARPADAGNYTCTAANFLGNTSVAINLRVVAPWASTTPRGWAPAAAGEPGAHVEVRIAKQTVYGITLEWFAAAAAAAEPGETWYTLLVGRYDAAQKDTIYIGPGVNTYSVTDLLPATKYEVCVAVRNQAPRKGQCVVFVTGSDVSQMEQREKLIHIVVIVCAMVLAVPAG</sequence>
<feature type="chain" id="PRO_5044751177" description="Leucine-rich repeat, immunoglobulin-like domain and transmembrane domain-containing protein 2" evidence="17">
    <location>
        <begin position="32"/>
        <end position="797"/>
    </location>
</feature>
<dbReference type="CDD" id="cd00096">
    <property type="entry name" value="Ig"/>
    <property type="match status" value="1"/>
</dbReference>
<dbReference type="SMART" id="SM00364">
    <property type="entry name" value="LRR_BAC"/>
    <property type="match status" value="7"/>
</dbReference>
<dbReference type="PROSITE" id="PS50853">
    <property type="entry name" value="FN3"/>
    <property type="match status" value="1"/>
</dbReference>
<feature type="signal peptide" evidence="17">
    <location>
        <begin position="1"/>
        <end position="31"/>
    </location>
</feature>
<keyword evidence="5" id="KW-0812">Transmembrane</keyword>
<dbReference type="InterPro" id="IPR000483">
    <property type="entry name" value="Cys-rich_flank_reg_C"/>
</dbReference>
<keyword evidence="14" id="KW-0844">Vision</keyword>
<keyword evidence="8" id="KW-0256">Endoplasmic reticulum</keyword>
<dbReference type="GO" id="GO:0030425">
    <property type="term" value="C:dendrite"/>
    <property type="evidence" value="ECO:0007669"/>
    <property type="project" value="UniProtKB-SubCell"/>
</dbReference>
<dbReference type="Gene3D" id="3.80.10.10">
    <property type="entry name" value="Ribonuclease Inhibitor"/>
    <property type="match status" value="2"/>
</dbReference>
<dbReference type="PRINTS" id="PR00019">
    <property type="entry name" value="LEURICHRPT"/>
</dbReference>
<name>A0ABF7RY10_9PASS</name>
<dbReference type="SUPFAM" id="SSF49265">
    <property type="entry name" value="Fibronectin type III"/>
    <property type="match status" value="1"/>
</dbReference>